<comment type="caution">
    <text evidence="1">The sequence shown here is derived from an EMBL/GenBank/DDBJ whole genome shotgun (WGS) entry which is preliminary data.</text>
</comment>
<protein>
    <submittedName>
        <fullName evidence="1">Uncharacterized protein</fullName>
    </submittedName>
</protein>
<dbReference type="AlphaFoldDB" id="A0A133ZHH4"/>
<dbReference type="EMBL" id="LSDA01000124">
    <property type="protein sequence ID" value="KXB54870.1"/>
    <property type="molecule type" value="Genomic_DNA"/>
</dbReference>
<reference evidence="2" key="1">
    <citation type="submission" date="2016-01" db="EMBL/GenBank/DDBJ databases">
        <authorList>
            <person name="Mitreva M."/>
            <person name="Pepin K.H."/>
            <person name="Mihindukulasuriya K.A."/>
            <person name="Fulton R."/>
            <person name="Fronick C."/>
            <person name="O'Laughlin M."/>
            <person name="Miner T."/>
            <person name="Herter B."/>
            <person name="Rosa B.A."/>
            <person name="Cordes M."/>
            <person name="Tomlinson C."/>
            <person name="Wollam A."/>
            <person name="Palsikar V.B."/>
            <person name="Mardis E.R."/>
            <person name="Wilson R.K."/>
        </authorList>
    </citation>
    <scope>NUCLEOTIDE SEQUENCE [LARGE SCALE GENOMIC DNA]</scope>
    <source>
        <strain evidence="2">DNF00896</strain>
    </source>
</reference>
<dbReference type="PATRIC" id="fig|467210.3.peg.2212"/>
<sequence>MSFTESKEYFRWERFFTAVLIDMTKDSYLAYKKKNLNLAYLTDTVRKAILEKVEHINLI</sequence>
<dbReference type="RefSeq" id="WP_009445316.1">
    <property type="nucleotide sequence ID" value="NZ_KQ959840.1"/>
</dbReference>
<accession>A0A133ZHH4</accession>
<organism evidence="1 2">
    <name type="scientific">Lachnoanaerobaculum saburreum</name>
    <dbReference type="NCBI Taxonomy" id="467210"/>
    <lineage>
        <taxon>Bacteria</taxon>
        <taxon>Bacillati</taxon>
        <taxon>Bacillota</taxon>
        <taxon>Clostridia</taxon>
        <taxon>Lachnospirales</taxon>
        <taxon>Lachnospiraceae</taxon>
        <taxon>Lachnoanaerobaculum</taxon>
    </lineage>
</organism>
<dbReference type="OrthoDB" id="1957089at2"/>
<name>A0A133ZHH4_9FIRM</name>
<evidence type="ECO:0000313" key="1">
    <source>
        <dbReference type="EMBL" id="KXB54870.1"/>
    </source>
</evidence>
<gene>
    <name evidence="1" type="ORF">HMPREF1866_02234</name>
</gene>
<proteinExistence type="predicted"/>
<dbReference type="STRING" id="467210.HMPREF1866_02234"/>
<keyword evidence="2" id="KW-1185">Reference proteome</keyword>
<evidence type="ECO:0000313" key="2">
    <source>
        <dbReference type="Proteomes" id="UP000070394"/>
    </source>
</evidence>
<dbReference type="Proteomes" id="UP000070394">
    <property type="component" value="Unassembled WGS sequence"/>
</dbReference>